<gene>
    <name evidence="2" type="ORF">ENV14_01370</name>
</gene>
<evidence type="ECO:0000259" key="1">
    <source>
        <dbReference type="SMART" id="SM00852"/>
    </source>
</evidence>
<dbReference type="NCBIfam" id="NF002291">
    <property type="entry name" value="PRK01215.1"/>
    <property type="match status" value="1"/>
</dbReference>
<feature type="domain" description="MoaB/Mog" evidence="1">
    <location>
        <begin position="14"/>
        <end position="181"/>
    </location>
</feature>
<dbReference type="PANTHER" id="PTHR13939:SF0">
    <property type="entry name" value="NMN AMIDOHYDROLASE-LIKE PROTEIN YFAY"/>
    <property type="match status" value="1"/>
</dbReference>
<dbReference type="CDD" id="cd00885">
    <property type="entry name" value="cinA"/>
    <property type="match status" value="1"/>
</dbReference>
<dbReference type="InterPro" id="IPR050101">
    <property type="entry name" value="CinA"/>
</dbReference>
<accession>A0A7C4FBI5</accession>
<sequence length="277" mass="30481">MVLTVRNNFEYRAWIFTLGTELTQGRVINTNGSYLGRRLTLLGVKVIGIASIIDDIELISKYLTVVLDEKPKFIVTTGGLGPTYDDRTLEAVAKALNRKLVLNSEALEMVKRRYEERGMPLTLERIKMAYLPEGGVPIPNPIGTAPGCWIEHGESVVISLPGVPREMEAMWENWVEPRLKRLLPLIYIAEAVAKVVGVPESSLAPQLNRIAHEYEKVYLKSHPLGEELGKPVINIYVMASGGDSSSASKLAQEVLNKVIAYAQSLGGSVAVLELKVS</sequence>
<dbReference type="Pfam" id="PF00994">
    <property type="entry name" value="MoCF_biosynth"/>
    <property type="match status" value="1"/>
</dbReference>
<evidence type="ECO:0000313" key="2">
    <source>
        <dbReference type="EMBL" id="HGI87038.1"/>
    </source>
</evidence>
<dbReference type="InterPro" id="IPR001453">
    <property type="entry name" value="MoaB/Mog_dom"/>
</dbReference>
<dbReference type="SMART" id="SM00852">
    <property type="entry name" value="MoCF_biosynth"/>
    <property type="match status" value="1"/>
</dbReference>
<comment type="caution">
    <text evidence="2">The sequence shown here is derived from an EMBL/GenBank/DDBJ whole genome shotgun (WGS) entry which is preliminary data.</text>
</comment>
<proteinExistence type="predicted"/>
<dbReference type="EMBL" id="DTFF01000012">
    <property type="protein sequence ID" value="HGI87038.1"/>
    <property type="molecule type" value="Genomic_DNA"/>
</dbReference>
<dbReference type="SUPFAM" id="SSF53218">
    <property type="entry name" value="Molybdenum cofactor biosynthesis proteins"/>
    <property type="match status" value="1"/>
</dbReference>
<dbReference type="PANTHER" id="PTHR13939">
    <property type="entry name" value="NICOTINAMIDE-NUCLEOTIDE AMIDOHYDROLASE PNCC"/>
    <property type="match status" value="1"/>
</dbReference>
<dbReference type="Gene3D" id="3.40.980.10">
    <property type="entry name" value="MoaB/Mog-like domain"/>
    <property type="match status" value="1"/>
</dbReference>
<dbReference type="AlphaFoldDB" id="A0A7C4FBI5"/>
<protein>
    <submittedName>
        <fullName evidence="2">Nicotinamide mononucleotide deamidase-related protein</fullName>
    </submittedName>
</protein>
<name>A0A7C4FBI5_9CREN</name>
<dbReference type="InterPro" id="IPR036425">
    <property type="entry name" value="MoaB/Mog-like_dom_sf"/>
</dbReference>
<reference evidence="2" key="1">
    <citation type="journal article" date="2020" name="mSystems">
        <title>Genome- and Community-Level Interaction Insights into Carbon Utilization and Element Cycling Functions of Hydrothermarchaeota in Hydrothermal Sediment.</title>
        <authorList>
            <person name="Zhou Z."/>
            <person name="Liu Y."/>
            <person name="Xu W."/>
            <person name="Pan J."/>
            <person name="Luo Z.H."/>
            <person name="Li M."/>
        </authorList>
    </citation>
    <scope>NUCLEOTIDE SEQUENCE [LARGE SCALE GENOMIC DNA]</scope>
    <source>
        <strain evidence="2">SpSt-732</strain>
    </source>
</reference>
<organism evidence="2">
    <name type="scientific">Ignisphaera aggregans</name>
    <dbReference type="NCBI Taxonomy" id="334771"/>
    <lineage>
        <taxon>Archaea</taxon>
        <taxon>Thermoproteota</taxon>
        <taxon>Thermoprotei</taxon>
        <taxon>Desulfurococcales</taxon>
        <taxon>Desulfurococcaceae</taxon>
        <taxon>Ignisphaera</taxon>
    </lineage>
</organism>